<proteinExistence type="predicted"/>
<sequence>MSKEPKYWLLVSDDLEKKFIRYNKDKKDFKIDIVAETNDRKRLIKTIKGLNKDLLPDLGIREPGSCVAVFIARGKCPVEIKELSGKGKCLLMLMSQSKLAKEIIRKQEERNKTKRG</sequence>
<organism evidence="1">
    <name type="scientific">marine sediment metagenome</name>
    <dbReference type="NCBI Taxonomy" id="412755"/>
    <lineage>
        <taxon>unclassified sequences</taxon>
        <taxon>metagenomes</taxon>
        <taxon>ecological metagenomes</taxon>
    </lineage>
</organism>
<dbReference type="EMBL" id="BARU01009034">
    <property type="protein sequence ID" value="GAH32282.1"/>
    <property type="molecule type" value="Genomic_DNA"/>
</dbReference>
<accession>X1EI36</accession>
<comment type="caution">
    <text evidence="1">The sequence shown here is derived from an EMBL/GenBank/DDBJ whole genome shotgun (WGS) entry which is preliminary data.</text>
</comment>
<reference evidence="1" key="1">
    <citation type="journal article" date="2014" name="Front. Microbiol.">
        <title>High frequency of phylogenetically diverse reductive dehalogenase-homologous genes in deep subseafloor sedimentary metagenomes.</title>
        <authorList>
            <person name="Kawai M."/>
            <person name="Futagami T."/>
            <person name="Toyoda A."/>
            <person name="Takaki Y."/>
            <person name="Nishi S."/>
            <person name="Hori S."/>
            <person name="Arai W."/>
            <person name="Tsubouchi T."/>
            <person name="Morono Y."/>
            <person name="Uchiyama I."/>
            <person name="Ito T."/>
            <person name="Fujiyama A."/>
            <person name="Inagaki F."/>
            <person name="Takami H."/>
        </authorList>
    </citation>
    <scope>NUCLEOTIDE SEQUENCE</scope>
    <source>
        <strain evidence="1">Expedition CK06-06</strain>
    </source>
</reference>
<dbReference type="AlphaFoldDB" id="X1EI36"/>
<evidence type="ECO:0000313" key="1">
    <source>
        <dbReference type="EMBL" id="GAH32282.1"/>
    </source>
</evidence>
<protein>
    <submittedName>
        <fullName evidence="1">Uncharacterized protein</fullName>
    </submittedName>
</protein>
<gene>
    <name evidence="1" type="ORF">S03H2_17502</name>
</gene>
<name>X1EI36_9ZZZZ</name>